<dbReference type="OrthoDB" id="9785847at2"/>
<dbReference type="GO" id="GO:0016787">
    <property type="term" value="F:hydrolase activity"/>
    <property type="evidence" value="ECO:0007669"/>
    <property type="project" value="UniProtKB-KW"/>
</dbReference>
<dbReference type="PANTHER" id="PTHR43798:SF31">
    <property type="entry name" value="AB HYDROLASE SUPERFAMILY PROTEIN YCLE"/>
    <property type="match status" value="1"/>
</dbReference>
<dbReference type="GO" id="GO:0016020">
    <property type="term" value="C:membrane"/>
    <property type="evidence" value="ECO:0007669"/>
    <property type="project" value="TreeGrafter"/>
</dbReference>
<dbReference type="Pfam" id="PF12146">
    <property type="entry name" value="Hydrolase_4"/>
    <property type="match status" value="1"/>
</dbReference>
<dbReference type="Proteomes" id="UP000078316">
    <property type="component" value="Unassembled WGS sequence"/>
</dbReference>
<dbReference type="InterPro" id="IPR050266">
    <property type="entry name" value="AB_hydrolase_sf"/>
</dbReference>
<protein>
    <recommendedName>
        <fullName evidence="2">Serine aminopeptidase S33 domain-containing protein</fullName>
    </recommendedName>
</protein>
<proteinExistence type="predicted"/>
<evidence type="ECO:0000256" key="1">
    <source>
        <dbReference type="ARBA" id="ARBA00022801"/>
    </source>
</evidence>
<comment type="caution">
    <text evidence="3">The sequence shown here is derived from an EMBL/GenBank/DDBJ whole genome shotgun (WGS) entry which is preliminary data.</text>
</comment>
<dbReference type="EMBL" id="LWHQ01000074">
    <property type="protein sequence ID" value="OAS16201.1"/>
    <property type="molecule type" value="Genomic_DNA"/>
</dbReference>
<name>A0A179RYP3_9HYPH</name>
<dbReference type="InterPro" id="IPR000073">
    <property type="entry name" value="AB_hydrolase_1"/>
</dbReference>
<evidence type="ECO:0000313" key="4">
    <source>
        <dbReference type="Proteomes" id="UP000078316"/>
    </source>
</evidence>
<keyword evidence="1" id="KW-0378">Hydrolase</keyword>
<feature type="domain" description="Serine aminopeptidase S33" evidence="2">
    <location>
        <begin position="40"/>
        <end position="231"/>
    </location>
</feature>
<dbReference type="STRING" id="427683.A5481_28655"/>
<reference evidence="3 4" key="1">
    <citation type="submission" date="2016-04" db="EMBL/GenBank/DDBJ databases">
        <authorList>
            <person name="Evans L.H."/>
            <person name="Alamgir A."/>
            <person name="Owens N."/>
            <person name="Weber N.D."/>
            <person name="Virtaneva K."/>
            <person name="Barbian K."/>
            <person name="Babar A."/>
            <person name="Rosenke K."/>
        </authorList>
    </citation>
    <scope>NUCLEOTIDE SEQUENCE [LARGE SCALE GENOMIC DNA]</scope>
    <source>
        <strain evidence="3 4">PMB02</strain>
    </source>
</reference>
<dbReference type="InterPro" id="IPR029058">
    <property type="entry name" value="AB_hydrolase_fold"/>
</dbReference>
<gene>
    <name evidence="3" type="ORF">A5481_28655</name>
</gene>
<accession>A0A179RYP3</accession>
<evidence type="ECO:0000259" key="2">
    <source>
        <dbReference type="Pfam" id="PF12146"/>
    </source>
</evidence>
<dbReference type="AlphaFoldDB" id="A0A179RYP3"/>
<dbReference type="InterPro" id="IPR022742">
    <property type="entry name" value="Hydrolase_4"/>
</dbReference>
<dbReference type="PANTHER" id="PTHR43798">
    <property type="entry name" value="MONOACYLGLYCEROL LIPASE"/>
    <property type="match status" value="1"/>
</dbReference>
<dbReference type="Gene3D" id="3.40.50.1820">
    <property type="entry name" value="alpha/beta hydrolase"/>
    <property type="match status" value="1"/>
</dbReference>
<evidence type="ECO:0000313" key="3">
    <source>
        <dbReference type="EMBL" id="OAS16201.1"/>
    </source>
</evidence>
<dbReference type="PRINTS" id="PR00111">
    <property type="entry name" value="ABHYDROLASE"/>
</dbReference>
<sequence>MTMNWIETDGVGLRYELTGSGAGTLVLIHEMGGTLEGWDLVLPLLQGSRAVLRYDTRGAGLSTKLRGTASLDAMADDVVALLDALGRNDWVTVAGGAVGGAIALHVAGRHPGRVRAVAALGPATGIPEERRPAIHAHADRVEREGMIGVADDELARSYPQSLRSDAARYRRFRARWLANDPGSYAAIYRMLSGLDMAAEIAALRLPTLFLAGTQDPLRPPALIEPLSRTVAGSRFEAIETGHFMATQTPERVAASLNGFLAATGG</sequence>
<organism evidence="3 4">
    <name type="scientific">Methylobacterium platani</name>
    <dbReference type="NCBI Taxonomy" id="427683"/>
    <lineage>
        <taxon>Bacteria</taxon>
        <taxon>Pseudomonadati</taxon>
        <taxon>Pseudomonadota</taxon>
        <taxon>Alphaproteobacteria</taxon>
        <taxon>Hyphomicrobiales</taxon>
        <taxon>Methylobacteriaceae</taxon>
        <taxon>Methylobacterium</taxon>
    </lineage>
</organism>
<dbReference type="SUPFAM" id="SSF53474">
    <property type="entry name" value="alpha/beta-Hydrolases"/>
    <property type="match status" value="1"/>
</dbReference>